<dbReference type="Pfam" id="PF13511">
    <property type="entry name" value="DUF4124"/>
    <property type="match status" value="1"/>
</dbReference>
<gene>
    <name evidence="4" type="ORF">JQU52_14405</name>
</gene>
<sequence length="147" mass="15943">MNKNLLLLTLALSVSASLGAKEVFNWKDSRGVNTYSDVPRNLQPAQSNLMNVNTQTVTQAVPPAATPGAQTASGSIAEQQLQLSQQIAAQNKAIEANNKKIEDANRQQKEDNCKAARLNRAAAEGARTENRAAFLARYDADIQKFCQ</sequence>
<feature type="signal peptide" evidence="2">
    <location>
        <begin position="1"/>
        <end position="20"/>
    </location>
</feature>
<feature type="chain" id="PRO_5034311005" evidence="2">
    <location>
        <begin position="21"/>
        <end position="147"/>
    </location>
</feature>
<organism evidence="4 5">
    <name type="scientific">Paralysiella testudinis</name>
    <dbReference type="NCBI Taxonomy" id="2809020"/>
    <lineage>
        <taxon>Bacteria</taxon>
        <taxon>Pseudomonadati</taxon>
        <taxon>Pseudomonadota</taxon>
        <taxon>Betaproteobacteria</taxon>
        <taxon>Neisseriales</taxon>
        <taxon>Neisseriaceae</taxon>
        <taxon>Paralysiella</taxon>
    </lineage>
</organism>
<evidence type="ECO:0000313" key="5">
    <source>
        <dbReference type="Proteomes" id="UP000653156"/>
    </source>
</evidence>
<protein>
    <submittedName>
        <fullName evidence="4">DUF4124 domain-containing protein</fullName>
    </submittedName>
</protein>
<keyword evidence="2" id="KW-0732">Signal</keyword>
<evidence type="ECO:0000256" key="2">
    <source>
        <dbReference type="SAM" id="SignalP"/>
    </source>
</evidence>
<evidence type="ECO:0000313" key="4">
    <source>
        <dbReference type="EMBL" id="QRQ81828.1"/>
    </source>
</evidence>
<proteinExistence type="predicted"/>
<dbReference type="KEGG" id="ptes:JQU52_14405"/>
<name>A0A892ZH97_9NEIS</name>
<feature type="domain" description="DUF4124" evidence="3">
    <location>
        <begin position="10"/>
        <end position="66"/>
    </location>
</feature>
<dbReference type="InterPro" id="IPR025392">
    <property type="entry name" value="DUF4124"/>
</dbReference>
<dbReference type="EMBL" id="CP069798">
    <property type="protein sequence ID" value="QRQ81828.1"/>
    <property type="molecule type" value="Genomic_DNA"/>
</dbReference>
<feature type="coiled-coil region" evidence="1">
    <location>
        <begin position="84"/>
        <end position="121"/>
    </location>
</feature>
<evidence type="ECO:0000256" key="1">
    <source>
        <dbReference type="SAM" id="Coils"/>
    </source>
</evidence>
<evidence type="ECO:0000259" key="3">
    <source>
        <dbReference type="Pfam" id="PF13511"/>
    </source>
</evidence>
<dbReference type="RefSeq" id="WP_230339131.1">
    <property type="nucleotide sequence ID" value="NZ_CP069798.1"/>
</dbReference>
<keyword evidence="5" id="KW-1185">Reference proteome</keyword>
<keyword evidence="1" id="KW-0175">Coiled coil</keyword>
<accession>A0A892ZH97</accession>
<dbReference type="AlphaFoldDB" id="A0A892ZH97"/>
<dbReference type="Proteomes" id="UP000653156">
    <property type="component" value="Chromosome"/>
</dbReference>
<reference evidence="4" key="1">
    <citation type="submission" date="2021-02" db="EMBL/GenBank/DDBJ databases">
        <title>Neisseriaceae sp. 26B isolated from the cloaca of a Common Toad-headed Turtle (Mesoclemmys nasuta).</title>
        <authorList>
            <person name="Spergser J."/>
            <person name="Busse H.-J."/>
        </authorList>
    </citation>
    <scope>NUCLEOTIDE SEQUENCE</scope>
    <source>
        <strain evidence="4">26B</strain>
    </source>
</reference>